<evidence type="ECO:0000256" key="2">
    <source>
        <dbReference type="RuleBase" id="RU102079"/>
    </source>
</evidence>
<keyword evidence="1 2" id="KW-0430">Lectin</keyword>
<dbReference type="FunFam" id="2.60.120.200:FF:000288">
    <property type="entry name" value="Galectin"/>
    <property type="match status" value="1"/>
</dbReference>
<protein>
    <recommendedName>
        <fullName evidence="2">Galectin</fullName>
    </recommendedName>
</protein>
<evidence type="ECO:0000256" key="1">
    <source>
        <dbReference type="ARBA" id="ARBA00022734"/>
    </source>
</evidence>
<dbReference type="OrthoDB" id="6147920at2759"/>
<dbReference type="InterPro" id="IPR013320">
    <property type="entry name" value="ConA-like_dom_sf"/>
</dbReference>
<dbReference type="PaxDb" id="6239-F49F1.18"/>
<dbReference type="RefSeq" id="NP_001294425.1">
    <property type="nucleotide sequence ID" value="NM_001307496.1"/>
</dbReference>
<evidence type="ECO:0000313" key="6">
    <source>
        <dbReference type="EMBL" id="CDH93194.1"/>
    </source>
</evidence>
<dbReference type="Reactome" id="R-CEL-6798695">
    <property type="pathway name" value="Neutrophil degranulation"/>
</dbReference>
<organism evidence="6 7">
    <name type="scientific">Caenorhabditis elegans</name>
    <dbReference type="NCBI Taxonomy" id="6239"/>
    <lineage>
        <taxon>Eukaryota</taxon>
        <taxon>Metazoa</taxon>
        <taxon>Ecdysozoa</taxon>
        <taxon>Nematoda</taxon>
        <taxon>Chromadorea</taxon>
        <taxon>Rhabditida</taxon>
        <taxon>Rhabditina</taxon>
        <taxon>Rhabditomorpha</taxon>
        <taxon>Rhabditoidea</taxon>
        <taxon>Rhabditidae</taxon>
        <taxon>Peloderinae</taxon>
        <taxon>Caenorhabditis</taxon>
    </lineage>
</organism>
<dbReference type="InterPro" id="IPR044156">
    <property type="entry name" value="Galectin-like"/>
</dbReference>
<dbReference type="EMBL" id="BX284604">
    <property type="protein sequence ID" value="CDH93194.1"/>
    <property type="molecule type" value="Genomic_DNA"/>
</dbReference>
<dbReference type="SMART" id="SM00276">
    <property type="entry name" value="GLECT"/>
    <property type="match status" value="1"/>
</dbReference>
<feature type="region of interest" description="Disordered" evidence="3">
    <location>
        <begin position="30"/>
        <end position="56"/>
    </location>
</feature>
<dbReference type="GeneID" id="24104609"/>
<dbReference type="GO" id="GO:0030246">
    <property type="term" value="F:carbohydrate binding"/>
    <property type="evidence" value="ECO:0000318"/>
    <property type="project" value="GO_Central"/>
</dbReference>
<evidence type="ECO:0000313" key="8">
    <source>
        <dbReference type="WormBase" id="F49F1.18"/>
    </source>
</evidence>
<dbReference type="AlphaFoldDB" id="U4PM93"/>
<name>U4PM93_CAEEL</name>
<dbReference type="SMART" id="SM00908">
    <property type="entry name" value="Gal-bind_lectin"/>
    <property type="match status" value="1"/>
</dbReference>
<evidence type="ECO:0000313" key="7">
    <source>
        <dbReference type="Proteomes" id="UP000001940"/>
    </source>
</evidence>
<dbReference type="PROSITE" id="PS51304">
    <property type="entry name" value="GALECTIN"/>
    <property type="match status" value="1"/>
</dbReference>
<feature type="signal peptide" evidence="4">
    <location>
        <begin position="1"/>
        <end position="18"/>
    </location>
</feature>
<evidence type="ECO:0000256" key="3">
    <source>
        <dbReference type="SAM" id="MobiDB-lite"/>
    </source>
</evidence>
<dbReference type="SUPFAM" id="SSF49899">
    <property type="entry name" value="Concanavalin A-like lectins/glucanases"/>
    <property type="match status" value="1"/>
</dbReference>
<dbReference type="AGR" id="WB:WBGene00235368"/>
<dbReference type="PANTHER" id="PTHR11346:SF116">
    <property type="entry name" value="GALECTIN"/>
    <property type="match status" value="1"/>
</dbReference>
<sequence>MRLLHVLLLFTFLAVISGILLDNGGRSHGFGSSSDSESSEDHGGRPSKPVTTSKPREDWITFNGPFTTTLPIPGGYWDTGKIIRIHGVPGTGRWTINLVQAGVRLFHLSSEPSKGLVVRNRFLNGAWQVEEKWGGNPFPVSTPFNVTLINQPSHIEIHVNGVFFVNFNHRTPNPSRDYQGLDFQFVNISKVEFSR</sequence>
<feature type="domain" description="Galectin" evidence="5">
    <location>
        <begin position="69"/>
        <end position="194"/>
    </location>
</feature>
<gene>
    <name evidence="6" type="ORF">CELE_F49F1.18</name>
    <name evidence="6 8" type="ORF">F49F1.18</name>
</gene>
<dbReference type="eggNOG" id="KOG3587">
    <property type="taxonomic scope" value="Eukaryota"/>
</dbReference>
<dbReference type="Proteomes" id="UP000001940">
    <property type="component" value="Chromosome IV"/>
</dbReference>
<evidence type="ECO:0000256" key="4">
    <source>
        <dbReference type="SAM" id="SignalP"/>
    </source>
</evidence>
<keyword evidence="4" id="KW-0732">Signal</keyword>
<dbReference type="Pfam" id="PF00337">
    <property type="entry name" value="Gal-bind_lectin"/>
    <property type="match status" value="1"/>
</dbReference>
<dbReference type="KEGG" id="cel:CELE_F49F1.18"/>
<accession>U4PM93</accession>
<dbReference type="SMR" id="U4PM93"/>
<dbReference type="InterPro" id="IPR001079">
    <property type="entry name" value="Galectin_CRD"/>
</dbReference>
<dbReference type="WormBase" id="F49F1.18">
    <property type="protein sequence ID" value="CE48631"/>
    <property type="gene ID" value="WBGene00235368"/>
</dbReference>
<dbReference type="InParanoid" id="U4PM93"/>
<dbReference type="FunCoup" id="U4PM93">
    <property type="interactions" value="7"/>
</dbReference>
<dbReference type="CDD" id="cd00070">
    <property type="entry name" value="GLECT"/>
    <property type="match status" value="1"/>
</dbReference>
<feature type="chain" id="PRO_5004652745" description="Galectin" evidence="4">
    <location>
        <begin position="19"/>
        <end position="195"/>
    </location>
</feature>
<proteinExistence type="predicted"/>
<dbReference type="PANTHER" id="PTHR11346">
    <property type="entry name" value="GALECTIN"/>
    <property type="match status" value="1"/>
</dbReference>
<reference evidence="6 7" key="1">
    <citation type="journal article" date="1998" name="Science">
        <title>Genome sequence of the nematode C. elegans: a platform for investigating biology.</title>
        <authorList>
            <consortium name="The C. elegans sequencing consortium"/>
            <person name="Sulson J.E."/>
            <person name="Waterston R."/>
        </authorList>
    </citation>
    <scope>NUCLEOTIDE SEQUENCE [LARGE SCALE GENOMIC DNA]</scope>
    <source>
        <strain evidence="6 7">Bristol N2</strain>
    </source>
</reference>
<dbReference type="Bgee" id="WBGene00235368">
    <property type="expression patterns" value="Expressed in adult organism"/>
</dbReference>
<dbReference type="Gene3D" id="2.60.120.200">
    <property type="match status" value="1"/>
</dbReference>
<evidence type="ECO:0000259" key="5">
    <source>
        <dbReference type="PROSITE" id="PS51304"/>
    </source>
</evidence>
<keyword evidence="7" id="KW-1185">Reference proteome</keyword>
<dbReference type="GO" id="GO:0016936">
    <property type="term" value="F:galactoside binding"/>
    <property type="evidence" value="ECO:0000318"/>
    <property type="project" value="GO_Central"/>
</dbReference>
<dbReference type="HOGENOM" id="CLU_1176357_0_0_1"/>
<dbReference type="CTD" id="24104609"/>